<evidence type="ECO:0000313" key="1">
    <source>
        <dbReference type="EMBL" id="KLE09493.1"/>
    </source>
</evidence>
<reference evidence="1 2" key="1">
    <citation type="submission" date="2014-01" db="EMBL/GenBank/DDBJ databases">
        <title>Development of a Comparative Genomic Fingerprinting Assay for High Resolution Genotyping of Arcobacter butzleri.</title>
        <authorList>
            <person name="Webb A.L."/>
            <person name="Inglis G.D."/>
            <person name="Kruczkiewicz P."/>
            <person name="Selinger L.B."/>
            <person name="Taboada E.N."/>
        </authorList>
    </citation>
    <scope>NUCLEOTIDE SEQUENCE [LARGE SCALE GENOMIC DNA]</scope>
    <source>
        <strain evidence="1 2">L355</strain>
    </source>
</reference>
<dbReference type="EMBL" id="JAIW01000045">
    <property type="protein sequence ID" value="KLE09493.1"/>
    <property type="molecule type" value="Genomic_DNA"/>
</dbReference>
<dbReference type="AlphaFoldDB" id="A0A0G9KZ85"/>
<sequence>MSEFNINEIKEIITNRKKLTNSFNYYNEVLNWIKNEEAYVVKINNCVFLLLKKNKFCKFYYFIDEYSNMMLANDFLMTYSKNYLISMEITTKDTKNLEIINSFAKELNFDYYSEFARLISGQNNLKNKDKDKDKDNFLLAEKKDIKNLLETMNKEFDPIIDDIPSEEELISLIDNKSIIIKYIEEELIFIQIFEYKFGSLYSRMTWIMKKFRKPKYTIDIYNEIDSYLDYLDINNKNIRAYYWVDVTNKNFLIGQKLGSKPDGLRCITFLYNK</sequence>
<accession>A0A0G9KZ85</accession>
<comment type="caution">
    <text evidence="1">The sequence shown here is derived from an EMBL/GenBank/DDBJ whole genome shotgun (WGS) entry which is preliminary data.</text>
</comment>
<dbReference type="Proteomes" id="UP000035154">
    <property type="component" value="Unassembled WGS sequence"/>
</dbReference>
<dbReference type="PATRIC" id="fig|1447263.3.peg.1310"/>
<proteinExistence type="predicted"/>
<dbReference type="RefSeq" id="WP_046998355.1">
    <property type="nucleotide sequence ID" value="NZ_JAIW01000045.1"/>
</dbReference>
<name>A0A0G9KZ85_9BACT</name>
<protein>
    <submittedName>
        <fullName evidence="1">Uncharacterized protein</fullName>
    </submittedName>
</protein>
<gene>
    <name evidence="1" type="ORF">AF80_06700</name>
</gene>
<evidence type="ECO:0000313" key="2">
    <source>
        <dbReference type="Proteomes" id="UP000035154"/>
    </source>
</evidence>
<organism evidence="1 2">
    <name type="scientific">Aliarcobacter butzleri L355</name>
    <dbReference type="NCBI Taxonomy" id="1447263"/>
    <lineage>
        <taxon>Bacteria</taxon>
        <taxon>Pseudomonadati</taxon>
        <taxon>Campylobacterota</taxon>
        <taxon>Epsilonproteobacteria</taxon>
        <taxon>Campylobacterales</taxon>
        <taxon>Arcobacteraceae</taxon>
        <taxon>Aliarcobacter</taxon>
    </lineage>
</organism>